<proteinExistence type="predicted"/>
<organism evidence="2 3">
    <name type="scientific">Ancylostoma ceylanicum</name>
    <dbReference type="NCBI Taxonomy" id="53326"/>
    <lineage>
        <taxon>Eukaryota</taxon>
        <taxon>Metazoa</taxon>
        <taxon>Ecdysozoa</taxon>
        <taxon>Nematoda</taxon>
        <taxon>Chromadorea</taxon>
        <taxon>Rhabditida</taxon>
        <taxon>Rhabditina</taxon>
        <taxon>Rhabditomorpha</taxon>
        <taxon>Strongyloidea</taxon>
        <taxon>Ancylostomatidae</taxon>
        <taxon>Ancylostomatinae</taxon>
        <taxon>Ancylostoma</taxon>
    </lineage>
</organism>
<evidence type="ECO:0000256" key="1">
    <source>
        <dbReference type="SAM" id="MobiDB-lite"/>
    </source>
</evidence>
<dbReference type="AlphaFoldDB" id="A0A0D6M702"/>
<protein>
    <submittedName>
        <fullName evidence="2">Uncharacterized protein</fullName>
    </submittedName>
</protein>
<reference evidence="2 3" key="1">
    <citation type="submission" date="2013-05" db="EMBL/GenBank/DDBJ databases">
        <title>Draft genome of the parasitic nematode Anyclostoma ceylanicum.</title>
        <authorList>
            <person name="Mitreva M."/>
        </authorList>
    </citation>
    <scope>NUCLEOTIDE SEQUENCE [LARGE SCALE GENOMIC DNA]</scope>
</reference>
<sequence>MENDLKEELGRRRRAAWAAFGPLREATDQLTDHELRAYLFDSTPVPRVYTWLDELAAEDGLHQSFIVRTSGQDDADTFDRQQPEDNTRSCG</sequence>
<keyword evidence="3" id="KW-1185">Reference proteome</keyword>
<feature type="compositionally biased region" description="Basic and acidic residues" evidence="1">
    <location>
        <begin position="77"/>
        <end position="91"/>
    </location>
</feature>
<accession>A0A0D6M702</accession>
<dbReference type="EMBL" id="KE124891">
    <property type="protein sequence ID" value="EPB75672.1"/>
    <property type="molecule type" value="Genomic_DNA"/>
</dbReference>
<dbReference type="Proteomes" id="UP000054495">
    <property type="component" value="Unassembled WGS sequence"/>
</dbReference>
<evidence type="ECO:0000313" key="3">
    <source>
        <dbReference type="Proteomes" id="UP000054495"/>
    </source>
</evidence>
<gene>
    <name evidence="2" type="ORF">ANCCEY_05217</name>
</gene>
<feature type="region of interest" description="Disordered" evidence="1">
    <location>
        <begin position="72"/>
        <end position="91"/>
    </location>
</feature>
<name>A0A0D6M702_9BILA</name>
<evidence type="ECO:0000313" key="2">
    <source>
        <dbReference type="EMBL" id="EPB75672.1"/>
    </source>
</evidence>